<organism evidence="7 8">
    <name type="scientific">Colwellia echini</name>
    <dbReference type="NCBI Taxonomy" id="1982103"/>
    <lineage>
        <taxon>Bacteria</taxon>
        <taxon>Pseudomonadati</taxon>
        <taxon>Pseudomonadota</taxon>
        <taxon>Gammaproteobacteria</taxon>
        <taxon>Alteromonadales</taxon>
        <taxon>Colwelliaceae</taxon>
        <taxon>Colwellia</taxon>
    </lineage>
</organism>
<dbReference type="EC" id="2.5.1.25" evidence="1"/>
<evidence type="ECO:0000256" key="2">
    <source>
        <dbReference type="ARBA" id="ARBA00022679"/>
    </source>
</evidence>
<evidence type="ECO:0000313" key="8">
    <source>
        <dbReference type="Proteomes" id="UP000815846"/>
    </source>
</evidence>
<keyword evidence="3" id="KW-0949">S-adenosyl-L-methionine</keyword>
<keyword evidence="2" id="KW-0808">Transferase</keyword>
<dbReference type="PANTHER" id="PTHR21392:SF0">
    <property type="entry name" value="TRNA-URIDINE AMINOCARBOXYPROPYLTRANSFERASE 2"/>
    <property type="match status" value="1"/>
</dbReference>
<dbReference type="EMBL" id="PJAI02000017">
    <property type="protein sequence ID" value="TYK64821.1"/>
    <property type="molecule type" value="Genomic_DNA"/>
</dbReference>
<evidence type="ECO:0000256" key="4">
    <source>
        <dbReference type="ARBA" id="ARBA00022694"/>
    </source>
</evidence>
<reference evidence="7 8" key="1">
    <citation type="submission" date="2019-08" db="EMBL/GenBank/DDBJ databases">
        <title>Microbe sample from Colwellia echini.</title>
        <authorList>
            <person name="Christiansen L."/>
            <person name="Pathiraja D."/>
            <person name="Schultz-Johansen M."/>
            <person name="Choi I.-G."/>
            <person name="Stougaard P."/>
        </authorList>
    </citation>
    <scope>NUCLEOTIDE SEQUENCE [LARGE SCALE GENOMIC DNA]</scope>
    <source>
        <strain evidence="7 8">A3</strain>
    </source>
</reference>
<dbReference type="PANTHER" id="PTHR21392">
    <property type="entry name" value="TRNA-URIDINE AMINOCARBOXYPROPYLTRANSFERASE 2"/>
    <property type="match status" value="1"/>
</dbReference>
<sequence length="216" mass="24229">MSRILCDTCQRPEKSCICQFTTPVVNVTHVVVLQHPSEVTQVKGTIALLAKSLNSCQIIVGENFSDNLELQQVIKQYDSLLLYPSEQAKIIESSLIRRLQKQNSIASTQCKPKCLIILDGTWKKAYRMFMLSHNVQQLPQVCLPENLANAGQYHIRKVAKKNALSSLEAACYALALMESGADDIGPNQAGKYQPLLDKFAEFNQFQLSFRPERVVT</sequence>
<dbReference type="Pfam" id="PF03942">
    <property type="entry name" value="DTW"/>
    <property type="match status" value="1"/>
</dbReference>
<name>A0ABY3MUD4_9GAMM</name>
<feature type="domain" description="DTW" evidence="6">
    <location>
        <begin position="2"/>
        <end position="211"/>
    </location>
</feature>
<dbReference type="SMART" id="SM01144">
    <property type="entry name" value="DTW"/>
    <property type="match status" value="1"/>
</dbReference>
<comment type="caution">
    <text evidence="7">The sequence shown here is derived from an EMBL/GenBank/DDBJ whole genome shotgun (WGS) entry which is preliminary data.</text>
</comment>
<evidence type="ECO:0000256" key="1">
    <source>
        <dbReference type="ARBA" id="ARBA00012386"/>
    </source>
</evidence>
<evidence type="ECO:0000313" key="7">
    <source>
        <dbReference type="EMBL" id="TYK64821.1"/>
    </source>
</evidence>
<comment type="similarity">
    <text evidence="5">Belongs to the TDD superfamily. DTWD2 family.</text>
</comment>
<dbReference type="InterPro" id="IPR005636">
    <property type="entry name" value="DTW"/>
</dbReference>
<dbReference type="RefSeq" id="WP_101343924.1">
    <property type="nucleotide sequence ID" value="NZ_PJAI02000017.1"/>
</dbReference>
<protein>
    <recommendedName>
        <fullName evidence="1">tRNA-uridine aminocarboxypropyltransferase</fullName>
        <ecNumber evidence="1">2.5.1.25</ecNumber>
    </recommendedName>
</protein>
<dbReference type="InterPro" id="IPR039262">
    <property type="entry name" value="DTWD2/TAPT"/>
</dbReference>
<proteinExistence type="inferred from homology"/>
<evidence type="ECO:0000256" key="3">
    <source>
        <dbReference type="ARBA" id="ARBA00022691"/>
    </source>
</evidence>
<keyword evidence="4" id="KW-0819">tRNA processing</keyword>
<gene>
    <name evidence="7" type="ORF">CWS31_013440</name>
</gene>
<keyword evidence="8" id="KW-1185">Reference proteome</keyword>
<accession>A0ABY3MUD4</accession>
<evidence type="ECO:0000259" key="6">
    <source>
        <dbReference type="SMART" id="SM01144"/>
    </source>
</evidence>
<evidence type="ECO:0000256" key="5">
    <source>
        <dbReference type="ARBA" id="ARBA00034489"/>
    </source>
</evidence>
<dbReference type="Proteomes" id="UP000815846">
    <property type="component" value="Unassembled WGS sequence"/>
</dbReference>